<protein>
    <submittedName>
        <fullName evidence="3">Histidine kinase</fullName>
    </submittedName>
</protein>
<feature type="domain" description="Signal transduction histidine kinase internal region" evidence="2">
    <location>
        <begin position="55"/>
        <end position="125"/>
    </location>
</feature>
<evidence type="ECO:0000313" key="3">
    <source>
        <dbReference type="EMBL" id="MBE8712303.1"/>
    </source>
</evidence>
<keyword evidence="1" id="KW-0472">Membrane</keyword>
<evidence type="ECO:0000256" key="1">
    <source>
        <dbReference type="SAM" id="Phobius"/>
    </source>
</evidence>
<feature type="transmembrane region" description="Helical" evidence="1">
    <location>
        <begin position="6"/>
        <end position="27"/>
    </location>
</feature>
<dbReference type="InterPro" id="IPR050640">
    <property type="entry name" value="Bact_2-comp_sensor_kinase"/>
</dbReference>
<dbReference type="RefSeq" id="WP_196934643.1">
    <property type="nucleotide sequence ID" value="NZ_MU158698.1"/>
</dbReference>
<reference evidence="3" key="1">
    <citation type="submission" date="2018-02" db="EMBL/GenBank/DDBJ databases">
        <authorList>
            <person name="Vasarhelyi B.M."/>
            <person name="Deshmukh S."/>
            <person name="Balint B."/>
            <person name="Kukolya J."/>
        </authorList>
    </citation>
    <scope>NUCLEOTIDE SEQUENCE</scope>
    <source>
        <strain evidence="3">KB22</strain>
    </source>
</reference>
<proteinExistence type="predicted"/>
<dbReference type="Proteomes" id="UP000616201">
    <property type="component" value="Unassembled WGS sequence"/>
</dbReference>
<name>A0A928YQE4_9SPHI</name>
<keyword evidence="3" id="KW-0418">Kinase</keyword>
<dbReference type="GO" id="GO:0000155">
    <property type="term" value="F:phosphorelay sensor kinase activity"/>
    <property type="evidence" value="ECO:0007669"/>
    <property type="project" value="InterPro"/>
</dbReference>
<keyword evidence="1" id="KW-0812">Transmembrane</keyword>
<organism evidence="3 4">
    <name type="scientific">Sphingobacterium hungaricum</name>
    <dbReference type="NCBI Taxonomy" id="2082723"/>
    <lineage>
        <taxon>Bacteria</taxon>
        <taxon>Pseudomonadati</taxon>
        <taxon>Bacteroidota</taxon>
        <taxon>Sphingobacteriia</taxon>
        <taxon>Sphingobacteriales</taxon>
        <taxon>Sphingobacteriaceae</taxon>
        <taxon>Sphingobacterium</taxon>
    </lineage>
</organism>
<evidence type="ECO:0000313" key="4">
    <source>
        <dbReference type="Proteomes" id="UP000616201"/>
    </source>
</evidence>
<dbReference type="EMBL" id="PRDK01000001">
    <property type="protein sequence ID" value="MBE8712303.1"/>
    <property type="molecule type" value="Genomic_DNA"/>
</dbReference>
<dbReference type="Pfam" id="PF06580">
    <property type="entry name" value="His_kinase"/>
    <property type="match status" value="1"/>
</dbReference>
<keyword evidence="1" id="KW-1133">Transmembrane helix</keyword>
<dbReference type="GO" id="GO:0016020">
    <property type="term" value="C:membrane"/>
    <property type="evidence" value="ECO:0007669"/>
    <property type="project" value="InterPro"/>
</dbReference>
<accession>A0A928YQE4</accession>
<dbReference type="InterPro" id="IPR010559">
    <property type="entry name" value="Sig_transdc_His_kin_internal"/>
</dbReference>
<dbReference type="AlphaFoldDB" id="A0A928YQE4"/>
<dbReference type="PANTHER" id="PTHR34220">
    <property type="entry name" value="SENSOR HISTIDINE KINASE YPDA"/>
    <property type="match status" value="1"/>
</dbReference>
<dbReference type="PANTHER" id="PTHR34220:SF7">
    <property type="entry name" value="SENSOR HISTIDINE KINASE YPDA"/>
    <property type="match status" value="1"/>
</dbReference>
<keyword evidence="3" id="KW-0808">Transferase</keyword>
<comment type="caution">
    <text evidence="3">The sequence shown here is derived from an EMBL/GenBank/DDBJ whole genome shotgun (WGS) entry which is preliminary data.</text>
</comment>
<keyword evidence="4" id="KW-1185">Reference proteome</keyword>
<sequence>MLNLQYIIVILLSLLVVGLVALCVLLYRKNKHLKKAKEDADKMHKNFALQFKDMHLDKVHAQLNPHLLKNVFNSILSHAYQTYYTMDKLANVLDYVLYESPNKLVSPKEEIEFALNLIEINKIKVSPLFDMKVKVKVDPLTESLYEQKVIAPLLTIDLIENAFKHADIQNPDAFISVLITFVEGVLSVKVSNKISNKTALKKTNSGIGTRTLQERLEVLYKNRYSLNRFVENDVYIAHLTLDLNAENDTLHTS</sequence>
<evidence type="ECO:0000259" key="2">
    <source>
        <dbReference type="Pfam" id="PF06580"/>
    </source>
</evidence>
<gene>
    <name evidence="3" type="ORF">C4F49_01235</name>
</gene>